<dbReference type="InterPro" id="IPR002110">
    <property type="entry name" value="Ankyrin_rpt"/>
</dbReference>
<feature type="repeat" description="ANK" evidence="11">
    <location>
        <begin position="903"/>
        <end position="935"/>
    </location>
</feature>
<feature type="domain" description="PARP catalytic" evidence="15">
    <location>
        <begin position="1125"/>
        <end position="1330"/>
    </location>
</feature>
<dbReference type="SUPFAM" id="SSF56399">
    <property type="entry name" value="ADP-ribosylation"/>
    <property type="match status" value="1"/>
</dbReference>
<feature type="repeat" description="ANK" evidence="11">
    <location>
        <begin position="55"/>
        <end position="87"/>
    </location>
</feature>
<organism evidence="16">
    <name type="scientific">Timema genevievae</name>
    <name type="common">Walking stick</name>
    <dbReference type="NCBI Taxonomy" id="629358"/>
    <lineage>
        <taxon>Eukaryota</taxon>
        <taxon>Metazoa</taxon>
        <taxon>Ecdysozoa</taxon>
        <taxon>Arthropoda</taxon>
        <taxon>Hexapoda</taxon>
        <taxon>Insecta</taxon>
        <taxon>Pterygota</taxon>
        <taxon>Neoptera</taxon>
        <taxon>Polyneoptera</taxon>
        <taxon>Phasmatodea</taxon>
        <taxon>Timematodea</taxon>
        <taxon>Timematoidea</taxon>
        <taxon>Timematidae</taxon>
        <taxon>Timema</taxon>
    </lineage>
</organism>
<comment type="similarity">
    <text evidence="9">Belongs to the ARTD/PARP family.</text>
</comment>
<dbReference type="PANTHER" id="PTHR24171">
    <property type="entry name" value="ANKYRIN REPEAT DOMAIN-CONTAINING PROTEIN 39-RELATED"/>
    <property type="match status" value="1"/>
</dbReference>
<evidence type="ECO:0000256" key="11">
    <source>
        <dbReference type="PROSITE-ProRule" id="PRU00023"/>
    </source>
</evidence>
<dbReference type="Pfam" id="PF00644">
    <property type="entry name" value="PARP"/>
    <property type="match status" value="1"/>
</dbReference>
<dbReference type="FunFam" id="3.90.228.10:FF:000001">
    <property type="entry name" value="Poly [ADP-ribose] polymerase tankyrase-2"/>
    <property type="match status" value="1"/>
</dbReference>
<evidence type="ECO:0000259" key="14">
    <source>
        <dbReference type="PROSITE" id="PS50105"/>
    </source>
</evidence>
<dbReference type="GO" id="GO:0003950">
    <property type="term" value="F:NAD+ poly-ADP-ribosyltransferase activity"/>
    <property type="evidence" value="ECO:0007669"/>
    <property type="project" value="UniProtKB-UniRule"/>
</dbReference>
<evidence type="ECO:0000256" key="4">
    <source>
        <dbReference type="ARBA" id="ARBA00022723"/>
    </source>
</evidence>
<evidence type="ECO:0000256" key="9">
    <source>
        <dbReference type="ARBA" id="ARBA00024347"/>
    </source>
</evidence>
<feature type="repeat" description="ANK" evidence="11">
    <location>
        <begin position="684"/>
        <end position="716"/>
    </location>
</feature>
<dbReference type="PROSITE" id="PS50105">
    <property type="entry name" value="SAM_DOMAIN"/>
    <property type="match status" value="1"/>
</dbReference>
<evidence type="ECO:0000256" key="10">
    <source>
        <dbReference type="ARBA" id="ARBA00033987"/>
    </source>
</evidence>
<accession>A0A7R9JW57</accession>
<feature type="region of interest" description="Disordered" evidence="13">
    <location>
        <begin position="1"/>
        <end position="23"/>
    </location>
</feature>
<keyword evidence="6" id="KW-0862">Zinc</keyword>
<dbReference type="EC" id="2.4.2.-" evidence="12"/>
<evidence type="ECO:0000256" key="12">
    <source>
        <dbReference type="RuleBase" id="RU362114"/>
    </source>
</evidence>
<dbReference type="InterPro" id="IPR013761">
    <property type="entry name" value="SAM/pointed_sf"/>
</dbReference>
<keyword evidence="8 11" id="KW-0040">ANK repeat</keyword>
<feature type="repeat" description="ANK" evidence="11">
    <location>
        <begin position="208"/>
        <end position="240"/>
    </location>
</feature>
<dbReference type="SMART" id="SM00454">
    <property type="entry name" value="SAM"/>
    <property type="match status" value="1"/>
</dbReference>
<feature type="compositionally biased region" description="Polar residues" evidence="13">
    <location>
        <begin position="1"/>
        <end position="21"/>
    </location>
</feature>
<feature type="repeat" description="ANK" evidence="11">
    <location>
        <begin position="88"/>
        <end position="120"/>
    </location>
</feature>
<dbReference type="InterPro" id="IPR001660">
    <property type="entry name" value="SAM"/>
</dbReference>
<dbReference type="FunFam" id="1.25.40.20:FF:000024">
    <property type="entry name" value="Poly [ADP-ribose] polymerase"/>
    <property type="match status" value="1"/>
</dbReference>
<keyword evidence="7 12" id="KW-0520">NAD</keyword>
<dbReference type="GO" id="GO:0016779">
    <property type="term" value="F:nucleotidyltransferase activity"/>
    <property type="evidence" value="ECO:0007669"/>
    <property type="project" value="UniProtKB-KW"/>
</dbReference>
<dbReference type="PROSITE" id="PS51059">
    <property type="entry name" value="PARP_CATALYTIC"/>
    <property type="match status" value="1"/>
</dbReference>
<evidence type="ECO:0000256" key="6">
    <source>
        <dbReference type="ARBA" id="ARBA00022833"/>
    </source>
</evidence>
<feature type="repeat" description="ANK" evidence="11">
    <location>
        <begin position="750"/>
        <end position="782"/>
    </location>
</feature>
<dbReference type="CDD" id="cd01438">
    <property type="entry name" value="tankyrase_like"/>
    <property type="match status" value="1"/>
</dbReference>
<keyword evidence="4" id="KW-0479">Metal-binding</keyword>
<dbReference type="PRINTS" id="PR01415">
    <property type="entry name" value="ANKYRIN"/>
</dbReference>
<feature type="repeat" description="ANK" evidence="11">
    <location>
        <begin position="717"/>
        <end position="749"/>
    </location>
</feature>
<dbReference type="SUPFAM" id="SSF47769">
    <property type="entry name" value="SAM/Pointed domain"/>
    <property type="match status" value="1"/>
</dbReference>
<gene>
    <name evidence="16" type="ORF">TGEB3V08_LOCUS3758</name>
</gene>
<feature type="repeat" description="ANK" evidence="11">
    <location>
        <begin position="274"/>
        <end position="306"/>
    </location>
</feature>
<feature type="repeat" description="ANK" evidence="11">
    <location>
        <begin position="241"/>
        <end position="273"/>
    </location>
</feature>
<protein>
    <recommendedName>
        <fullName evidence="12">Poly [ADP-ribose] polymerase</fullName>
        <shortName evidence="12">PARP</shortName>
        <ecNumber evidence="12">2.4.2.-</ecNumber>
    </recommendedName>
</protein>
<dbReference type="PROSITE" id="PS50088">
    <property type="entry name" value="ANK_REPEAT"/>
    <property type="match status" value="14"/>
</dbReference>
<dbReference type="PROSITE" id="PS50297">
    <property type="entry name" value="ANK_REP_REGION"/>
    <property type="match status" value="14"/>
</dbReference>
<dbReference type="InterPro" id="IPR036770">
    <property type="entry name" value="Ankyrin_rpt-contain_sf"/>
</dbReference>
<feature type="repeat" description="ANK" evidence="11">
    <location>
        <begin position="870"/>
        <end position="902"/>
    </location>
</feature>
<sequence>MANRRSVMSTSAEPPSSSNNDPLRELFEACKTGDIVRVKKLVNPQTVNARDTAGRKSTPLHFAAGYGRRDVVEFLLATGASIQARDDGGLHPLHNACSFGHADVVRLLLEAGANPNTRDNWNYTPLHEAAIKGKVDVCIALLQHGGDANIRNTEGKTALELSDSAARPVLTGDHRKEELLEAARSGAEDRLVALLNPLNVNCHASDGRRSTPLHLAAGYNRNRVVQLLLQHGADVHAKDKGGLVPLHNACSYGHFEVTEMLIKHGANVNAMDLWQFTPLHEAASKSRVEVCSLLLSEGADPTLLNCHSKSAIDVAPTRELQERLAWEWDYAHCAWESNLPLLVRTSGGAHVLAHSLLTVWVSIGALKWLIAQMVIMARTPKPRSPRSGPWGSRGPRPKDPSRPLYQCHHLSAFKLHCPVESNPLLGRRRRPQAREPARRPVRLQSTTWAWGLIPVTPDPASTQLTDPRSLSATRSVLGMRKIEFRDEFKGHCLLEASRQADPTKVKKYLTPDVVNFKHPYTGDTPLHCASSSPYLKRKQVLETIIRKGAHLNEKNKEMLTPLHVASDNSHSDAMDVLLRHGAKVNALDGLGQTALHRCAREDNLQACRILLSYNVDTTIISLQGYTAVQVATETVLKILQDPPSGSADVECQLLEAAKAGDSDQVQRLLTTYPQIVNCRDLDGRHSTPLHFAAGYNRVCVVEFLLAHGADVHAKDKGGLVPLHNACSYGHYEVTELLVKHGASVNVADLWKFTPLHEAAAKGKAEIVRLLLKHGADASKKNRDGATPLDLVREGDQDVADLLRGNAALLDAAKKGNLARVQRLVNTDNINCRDVQGRNSTPLHLAAGYNNLEVAEFLLDHGADVNAQDKGGLIPLHNASSYGHLDIAALLIKFNTVVNATDKWGFTPLHEAAQKGRTQLCALLLAHGADPFLKNQEGQSPADLASAEDVRCLLQDAMATHPTHPVPRPPSIAAPPTSPAVATETVIMPSGASMTLCIPMARGSPLPGAEGCSAPAEQVKTEGTAPENITTVSGFLHSLGLEHLLELFEREQITLDILAEMSHDDLKQVGVSAYGYRHKLLKGIDKLSSSTGDEAISIISLCQAPGVLGLQLSPPSSPGTLLVDLLSEDKEFMAVEEEMQSTIREHRDNGHSGGVFCRYNIVRIQKVQNRKLWERYAHRRQEVAEENNNQGNERMLFHGSPFINAIVQKGFDERHAYIGGMFGAGIYFAEHSSKSNQYVYGIGGGTGCPSHKDRSCYICHRHLLLCRVTLGKSFLQFSAMKMAHAPPGHHSVMGRPSAGGLNFPEYVVYRGEQAYPEYLITYQIVKPEETTPVSETESR</sequence>
<dbReference type="GO" id="GO:0046872">
    <property type="term" value="F:metal ion binding"/>
    <property type="evidence" value="ECO:0007669"/>
    <property type="project" value="UniProtKB-KW"/>
</dbReference>
<dbReference type="InterPro" id="IPR012317">
    <property type="entry name" value="Poly(ADP-ribose)pol_cat_dom"/>
</dbReference>
<evidence type="ECO:0000256" key="2">
    <source>
        <dbReference type="ARBA" id="ARBA00022679"/>
    </source>
</evidence>
<dbReference type="FunFam" id="1.25.40.20:FF:000010">
    <property type="entry name" value="Poly [ADP-ribose] polymerase"/>
    <property type="match status" value="1"/>
</dbReference>
<feature type="repeat" description="ANK" evidence="11">
    <location>
        <begin position="521"/>
        <end position="556"/>
    </location>
</feature>
<name>A0A7R9JW57_TIMGE</name>
<dbReference type="SMART" id="SM00248">
    <property type="entry name" value="ANK"/>
    <property type="match status" value="16"/>
</dbReference>
<evidence type="ECO:0000256" key="1">
    <source>
        <dbReference type="ARBA" id="ARBA00022676"/>
    </source>
</evidence>
<proteinExistence type="inferred from homology"/>
<dbReference type="Pfam" id="PF12796">
    <property type="entry name" value="Ank_2"/>
    <property type="match status" value="5"/>
</dbReference>
<dbReference type="Pfam" id="PF07647">
    <property type="entry name" value="SAM_2"/>
    <property type="match status" value="1"/>
</dbReference>
<evidence type="ECO:0000259" key="15">
    <source>
        <dbReference type="PROSITE" id="PS51059"/>
    </source>
</evidence>
<dbReference type="Pfam" id="PF00023">
    <property type="entry name" value="Ank"/>
    <property type="match status" value="4"/>
</dbReference>
<reference evidence="16" key="1">
    <citation type="submission" date="2020-11" db="EMBL/GenBank/DDBJ databases">
        <authorList>
            <person name="Tran Van P."/>
        </authorList>
    </citation>
    <scope>NUCLEOTIDE SEQUENCE</scope>
</reference>
<comment type="catalytic activity">
    <reaction evidence="10">
        <text>NAD(+) + (ADP-D-ribosyl)n-acceptor = nicotinamide + (ADP-D-ribosyl)n+1-acceptor + H(+).</text>
        <dbReference type="EC" id="2.4.2.30"/>
    </reaction>
</comment>
<evidence type="ECO:0000256" key="8">
    <source>
        <dbReference type="ARBA" id="ARBA00023043"/>
    </source>
</evidence>
<evidence type="ECO:0000256" key="5">
    <source>
        <dbReference type="ARBA" id="ARBA00022737"/>
    </source>
</evidence>
<feature type="repeat" description="ANK" evidence="11">
    <location>
        <begin position="121"/>
        <end position="153"/>
    </location>
</feature>
<dbReference type="Gene3D" id="1.25.40.20">
    <property type="entry name" value="Ankyrin repeat-containing domain"/>
    <property type="match status" value="5"/>
</dbReference>
<evidence type="ECO:0000313" key="16">
    <source>
        <dbReference type="EMBL" id="CAD7589857.1"/>
    </source>
</evidence>
<dbReference type="CDD" id="cd09524">
    <property type="entry name" value="SAM_tankyrase1_2"/>
    <property type="match status" value="1"/>
</dbReference>
<keyword evidence="2 12" id="KW-0808">Transferase</keyword>
<keyword evidence="1 12" id="KW-0328">Glycosyltransferase</keyword>
<evidence type="ECO:0000256" key="7">
    <source>
        <dbReference type="ARBA" id="ARBA00023027"/>
    </source>
</evidence>
<evidence type="ECO:0000256" key="3">
    <source>
        <dbReference type="ARBA" id="ARBA00022695"/>
    </source>
</evidence>
<dbReference type="FunFam" id="1.25.40.20:FF:000011">
    <property type="entry name" value="Poly [ADP-ribose] polymerase"/>
    <property type="match status" value="1"/>
</dbReference>
<dbReference type="SUPFAM" id="SSF48403">
    <property type="entry name" value="Ankyrin repeat"/>
    <property type="match status" value="3"/>
</dbReference>
<feature type="repeat" description="ANK" evidence="11">
    <location>
        <begin position="557"/>
        <end position="589"/>
    </location>
</feature>
<evidence type="ECO:0000256" key="13">
    <source>
        <dbReference type="SAM" id="MobiDB-lite"/>
    </source>
</evidence>
<keyword evidence="3" id="KW-0548">Nucleotidyltransferase</keyword>
<feature type="domain" description="SAM" evidence="14">
    <location>
        <begin position="1026"/>
        <end position="1089"/>
    </location>
</feature>
<dbReference type="FunFam" id="1.25.40.20:FF:000009">
    <property type="entry name" value="Poly [ADP-ribose] polymerase"/>
    <property type="match status" value="1"/>
</dbReference>
<keyword evidence="5" id="KW-0677">Repeat</keyword>
<dbReference type="FunFam" id="1.25.40.20:FF:000021">
    <property type="entry name" value="Poly [ADP-ribose] polymerase"/>
    <property type="match status" value="1"/>
</dbReference>
<dbReference type="EMBL" id="OE840216">
    <property type="protein sequence ID" value="CAD7589857.1"/>
    <property type="molecule type" value="Genomic_DNA"/>
</dbReference>
<dbReference type="Gene3D" id="6.20.320.10">
    <property type="match status" value="1"/>
</dbReference>
<feature type="repeat" description="ANK" evidence="11">
    <location>
        <begin position="837"/>
        <end position="869"/>
    </location>
</feature>
<feature type="region of interest" description="Disordered" evidence="13">
    <location>
        <begin position="380"/>
        <end position="401"/>
    </location>
</feature>
<dbReference type="Gene3D" id="1.10.150.50">
    <property type="entry name" value="Transcription Factor, Ets-1"/>
    <property type="match status" value="1"/>
</dbReference>
<dbReference type="Gene3D" id="3.90.228.10">
    <property type="match status" value="1"/>
</dbReference>